<sequence length="207" mass="22662">MNVEKFKIMFQLQALQNFQSTSPTSNSSSLFQEMMDEVLLEGANPLLNNPTLKLGEAVTNPTVPMNGLSSLPPLKLTKLVNHKPSEFDAIIEEAAEKYNLPTSLIKTVIKYESNFNPNAVSSAGASGLMQLMPETAKGLGVKNIFDPRENIMGGSKYLRNMMDKYDGNLRLALAAYNAGPGNVSKYGGIPPFKETQNYVAKITRDLV</sequence>
<feature type="domain" description="Transglycosylase SLT" evidence="2">
    <location>
        <begin position="91"/>
        <end position="198"/>
    </location>
</feature>
<dbReference type="PANTHER" id="PTHR37423">
    <property type="entry name" value="SOLUBLE LYTIC MUREIN TRANSGLYCOSYLASE-RELATED"/>
    <property type="match status" value="1"/>
</dbReference>
<dbReference type="CDD" id="cd00254">
    <property type="entry name" value="LT-like"/>
    <property type="match status" value="1"/>
</dbReference>
<evidence type="ECO:0000259" key="2">
    <source>
        <dbReference type="Pfam" id="PF01464"/>
    </source>
</evidence>
<dbReference type="Proteomes" id="UP001290455">
    <property type="component" value="Unassembled WGS sequence"/>
</dbReference>
<reference evidence="3 4" key="1">
    <citation type="submission" date="2023-11" db="EMBL/GenBank/DDBJ databases">
        <title>Bacillus jintuensis, isolated from a mudflat on the Beibu Gulf coast.</title>
        <authorList>
            <person name="Li M."/>
        </authorList>
    </citation>
    <scope>NUCLEOTIDE SEQUENCE [LARGE SCALE GENOMIC DNA]</scope>
    <source>
        <strain evidence="3 4">31A1R</strain>
    </source>
</reference>
<comment type="caution">
    <text evidence="3">The sequence shown here is derived from an EMBL/GenBank/DDBJ whole genome shotgun (WGS) entry which is preliminary data.</text>
</comment>
<dbReference type="EMBL" id="JAXOFX010000001">
    <property type="protein sequence ID" value="MDZ5470362.1"/>
    <property type="molecule type" value="Genomic_DNA"/>
</dbReference>
<keyword evidence="3" id="KW-0456">Lyase</keyword>
<proteinExistence type="inferred from homology"/>
<accession>A0ABU5IT88</accession>
<name>A0ABU5IT88_9BACI</name>
<dbReference type="Gene3D" id="1.10.530.10">
    <property type="match status" value="1"/>
</dbReference>
<evidence type="ECO:0000313" key="3">
    <source>
        <dbReference type="EMBL" id="MDZ5470362.1"/>
    </source>
</evidence>
<comment type="similarity">
    <text evidence="1">Belongs to the transglycosylase Slt family.</text>
</comment>
<dbReference type="GO" id="GO:0016829">
    <property type="term" value="F:lyase activity"/>
    <property type="evidence" value="ECO:0007669"/>
    <property type="project" value="UniProtKB-KW"/>
</dbReference>
<dbReference type="Pfam" id="PF01464">
    <property type="entry name" value="SLT"/>
    <property type="match status" value="1"/>
</dbReference>
<evidence type="ECO:0000313" key="4">
    <source>
        <dbReference type="Proteomes" id="UP001290455"/>
    </source>
</evidence>
<dbReference type="InterPro" id="IPR000189">
    <property type="entry name" value="Transglyc_AS"/>
</dbReference>
<dbReference type="InterPro" id="IPR008258">
    <property type="entry name" value="Transglycosylase_SLT_dom_1"/>
</dbReference>
<dbReference type="RefSeq" id="WP_322444665.1">
    <property type="nucleotide sequence ID" value="NZ_JAXOFX010000001.1"/>
</dbReference>
<dbReference type="SUPFAM" id="SSF53955">
    <property type="entry name" value="Lysozyme-like"/>
    <property type="match status" value="1"/>
</dbReference>
<dbReference type="InterPro" id="IPR023346">
    <property type="entry name" value="Lysozyme-like_dom_sf"/>
</dbReference>
<evidence type="ECO:0000256" key="1">
    <source>
        <dbReference type="ARBA" id="ARBA00007734"/>
    </source>
</evidence>
<keyword evidence="4" id="KW-1185">Reference proteome</keyword>
<dbReference type="EC" id="4.2.2.n1" evidence="3"/>
<dbReference type="PANTHER" id="PTHR37423:SF2">
    <property type="entry name" value="MEMBRANE-BOUND LYTIC MUREIN TRANSGLYCOSYLASE C"/>
    <property type="match status" value="1"/>
</dbReference>
<gene>
    <name evidence="3" type="ORF">SM124_01240</name>
</gene>
<dbReference type="PROSITE" id="PS00922">
    <property type="entry name" value="TRANSGLYCOSYLASE"/>
    <property type="match status" value="1"/>
</dbReference>
<organism evidence="3 4">
    <name type="scientific">Robertmurraya mangrovi</name>
    <dbReference type="NCBI Taxonomy" id="3098077"/>
    <lineage>
        <taxon>Bacteria</taxon>
        <taxon>Bacillati</taxon>
        <taxon>Bacillota</taxon>
        <taxon>Bacilli</taxon>
        <taxon>Bacillales</taxon>
        <taxon>Bacillaceae</taxon>
        <taxon>Robertmurraya</taxon>
    </lineage>
</organism>
<protein>
    <submittedName>
        <fullName evidence="3">Lytic transglycosylase domain-containing protein</fullName>
        <ecNumber evidence="3">4.2.2.n1</ecNumber>
    </submittedName>
</protein>